<evidence type="ECO:0000256" key="14">
    <source>
        <dbReference type="ARBA" id="ARBA00023242"/>
    </source>
</evidence>
<evidence type="ECO:0000256" key="18">
    <source>
        <dbReference type="PROSITE-ProRule" id="PRU01396"/>
    </source>
</evidence>
<dbReference type="Proteomes" id="UP000887568">
    <property type="component" value="Unplaced"/>
</dbReference>
<dbReference type="EnsemblMetazoa" id="XM_038194367.1">
    <property type="protein sequence ID" value="XP_038050295.1"/>
    <property type="gene ID" value="LOC119723622"/>
</dbReference>
<feature type="region of interest" description="Disordered" evidence="19">
    <location>
        <begin position="202"/>
        <end position="232"/>
    </location>
</feature>
<evidence type="ECO:0000256" key="4">
    <source>
        <dbReference type="ARBA" id="ARBA00004906"/>
    </source>
</evidence>
<dbReference type="Pfam" id="PF16685">
    <property type="entry name" value="zf-RING_10"/>
    <property type="match status" value="1"/>
</dbReference>
<dbReference type="GO" id="GO:0061630">
    <property type="term" value="F:ubiquitin protein ligase activity"/>
    <property type="evidence" value="ECO:0007669"/>
    <property type="project" value="UniProtKB-EC"/>
</dbReference>
<keyword evidence="12" id="KW-0862">Zinc</keyword>
<evidence type="ECO:0000256" key="10">
    <source>
        <dbReference type="ARBA" id="ARBA00022771"/>
    </source>
</evidence>
<evidence type="ECO:0000256" key="6">
    <source>
        <dbReference type="ARBA" id="ARBA00022454"/>
    </source>
</evidence>
<evidence type="ECO:0000256" key="2">
    <source>
        <dbReference type="ARBA" id="ARBA00004123"/>
    </source>
</evidence>
<dbReference type="RefSeq" id="XP_038050295.1">
    <property type="nucleotide sequence ID" value="XM_038194367.1"/>
</dbReference>
<evidence type="ECO:0000256" key="9">
    <source>
        <dbReference type="ARBA" id="ARBA00022763"/>
    </source>
</evidence>
<dbReference type="PANTHER" id="PTHR16048">
    <property type="entry name" value="MSL2-RELATED"/>
    <property type="match status" value="1"/>
</dbReference>
<dbReference type="SMART" id="SM01114">
    <property type="entry name" value="CXC"/>
    <property type="match status" value="1"/>
</dbReference>
<dbReference type="PANTHER" id="PTHR16048:SF3">
    <property type="entry name" value="E3 UBIQUITIN-PROTEIN LIGASE MSL2"/>
    <property type="match status" value="1"/>
</dbReference>
<evidence type="ECO:0000313" key="21">
    <source>
        <dbReference type="EnsemblMetazoa" id="XP_038050295.1"/>
    </source>
</evidence>
<dbReference type="OrthoDB" id="10012174at2759"/>
<comment type="subcellular location">
    <subcellularLocation>
        <location evidence="3">Chromosome</location>
    </subcellularLocation>
    <subcellularLocation>
        <location evidence="2">Nucleus</location>
    </subcellularLocation>
</comment>
<dbReference type="CDD" id="cd16522">
    <property type="entry name" value="RING-HC_MSL2"/>
    <property type="match status" value="1"/>
</dbReference>
<keyword evidence="6 18" id="KW-0158">Chromosome</keyword>
<dbReference type="InterPro" id="IPR032049">
    <property type="entry name" value="Msl2-CXC"/>
</dbReference>
<dbReference type="GO" id="GO:0008270">
    <property type="term" value="F:zinc ion binding"/>
    <property type="evidence" value="ECO:0007669"/>
    <property type="project" value="UniProtKB-KW"/>
</dbReference>
<keyword evidence="13" id="KW-0156">Chromatin regulator</keyword>
<evidence type="ECO:0000256" key="7">
    <source>
        <dbReference type="ARBA" id="ARBA00022679"/>
    </source>
</evidence>
<keyword evidence="14 18" id="KW-0539">Nucleus</keyword>
<dbReference type="GO" id="GO:0072487">
    <property type="term" value="C:MSL complex"/>
    <property type="evidence" value="ECO:0007669"/>
    <property type="project" value="UniProtKB-UniRule"/>
</dbReference>
<dbReference type="PROSITE" id="PS00518">
    <property type="entry name" value="ZF_RING_1"/>
    <property type="match status" value="1"/>
</dbReference>
<evidence type="ECO:0000256" key="15">
    <source>
        <dbReference type="ARBA" id="ARBA00061593"/>
    </source>
</evidence>
<evidence type="ECO:0000256" key="8">
    <source>
        <dbReference type="ARBA" id="ARBA00022723"/>
    </source>
</evidence>
<dbReference type="GO" id="GO:0016567">
    <property type="term" value="P:protein ubiquitination"/>
    <property type="evidence" value="ECO:0007669"/>
    <property type="project" value="TreeGrafter"/>
</dbReference>
<keyword evidence="11" id="KW-0833">Ubl conjugation pathway</keyword>
<dbReference type="Pfam" id="PF16682">
    <property type="entry name" value="MSL2-CXC"/>
    <property type="match status" value="1"/>
</dbReference>
<dbReference type="FunFam" id="3.30.40.10:FF:000174">
    <property type="entry name" value="E3 ubiquitin-protein ligase MSL2"/>
    <property type="match status" value="1"/>
</dbReference>
<dbReference type="GO" id="GO:0006325">
    <property type="term" value="P:chromatin organization"/>
    <property type="evidence" value="ECO:0007669"/>
    <property type="project" value="UniProtKB-KW"/>
</dbReference>
<dbReference type="EC" id="2.3.2.27" evidence="5"/>
<comment type="catalytic activity">
    <reaction evidence="1">
        <text>S-ubiquitinyl-[E2 ubiquitin-conjugating enzyme]-L-cysteine + [acceptor protein]-L-lysine = [E2 ubiquitin-conjugating enzyme]-L-cysteine + N(6)-ubiquitinyl-[acceptor protein]-L-lysine.</text>
        <dbReference type="EC" id="2.3.2.27"/>
    </reaction>
</comment>
<dbReference type="OMA" id="QEGMAIN"/>
<accession>A0A913ZH00</accession>
<keyword evidence="9" id="KW-0227">DNA damage</keyword>
<evidence type="ECO:0000256" key="17">
    <source>
        <dbReference type="ARBA" id="ARBA00077415"/>
    </source>
</evidence>
<sequence>MEFVLRWNREFVLAKKAVWRTDSGVDLVAGESKMNATTLYVSTCRYILQAEHNDPNTWSDLYRRLPYLRQSLSCCVCAGLLKDPMGPSNSTCQHFVCRGCLGGKMLLKPSCSWCKDYSMFAEVKQLQILLSCYKKLCEYIADTPIARNLVGANGGTSNHSSGLSILQEGMAINDSHYERSRSQDISGFNIVEYLAKASMNSSSGAGGKSVQNGHDGHASGAVTPHHGHPEVSRNAQGVLNHTEALNGSEAEPYVSIDGSVDEYSVTITPNSDNSASPKIKIKRNKRLELGHHSQPKSNLHGLSIAKVKRKYQRRSKNLLLASNGLVDLHSLSNTPRKLVISGHRAKLLKAGRKLEIKEGCRCGTGSKYPGLNTCQGHRCPCFVSEVPCTKCRCKGCRNPLKSSEVGD</sequence>
<evidence type="ECO:0000259" key="20">
    <source>
        <dbReference type="PROSITE" id="PS52051"/>
    </source>
</evidence>
<reference evidence="21" key="1">
    <citation type="submission" date="2022-11" db="UniProtKB">
        <authorList>
            <consortium name="EnsemblMetazoa"/>
        </authorList>
    </citation>
    <scope>IDENTIFICATION</scope>
</reference>
<dbReference type="InterPro" id="IPR032043">
    <property type="entry name" value="Msl2_Znf-RING"/>
</dbReference>
<dbReference type="GO" id="GO:0005634">
    <property type="term" value="C:nucleus"/>
    <property type="evidence" value="ECO:0007669"/>
    <property type="project" value="UniProtKB-SubCell"/>
</dbReference>
<dbReference type="Gene3D" id="3.30.40.10">
    <property type="entry name" value="Zinc/RING finger domain, C3HC4 (zinc finger)"/>
    <property type="match status" value="1"/>
</dbReference>
<comment type="pathway">
    <text evidence="4">Protein modification; protein ubiquitination.</text>
</comment>
<evidence type="ECO:0000256" key="3">
    <source>
        <dbReference type="ARBA" id="ARBA00004286"/>
    </source>
</evidence>
<dbReference type="CTD" id="55167"/>
<keyword evidence="7" id="KW-0808">Transferase</keyword>
<evidence type="ECO:0000256" key="12">
    <source>
        <dbReference type="ARBA" id="ARBA00022833"/>
    </source>
</evidence>
<evidence type="ECO:0000256" key="19">
    <source>
        <dbReference type="SAM" id="MobiDB-lite"/>
    </source>
</evidence>
<dbReference type="InterPro" id="IPR033467">
    <property type="entry name" value="Tesmin/TSO1-like_CXC"/>
</dbReference>
<keyword evidence="22" id="KW-1185">Reference proteome</keyword>
<evidence type="ECO:0000256" key="1">
    <source>
        <dbReference type="ARBA" id="ARBA00000900"/>
    </source>
</evidence>
<keyword evidence="10" id="KW-0863">Zinc-finger</keyword>
<protein>
    <recommendedName>
        <fullName evidence="16">E3 ubiquitin-protein ligase MSL2</fullName>
        <ecNumber evidence="5">2.3.2.27</ecNumber>
    </recommendedName>
    <alternativeName>
        <fullName evidence="17">Male-specific lethal-2 homolog</fullName>
    </alternativeName>
</protein>
<dbReference type="InterPro" id="IPR037922">
    <property type="entry name" value="MSL2"/>
</dbReference>
<dbReference type="CDD" id="cd13122">
    <property type="entry name" value="MSL2_CXC"/>
    <property type="match status" value="1"/>
</dbReference>
<evidence type="ECO:0000313" key="22">
    <source>
        <dbReference type="Proteomes" id="UP000887568"/>
    </source>
</evidence>
<evidence type="ECO:0000256" key="16">
    <source>
        <dbReference type="ARBA" id="ARBA00069328"/>
    </source>
</evidence>
<feature type="domain" description="CXC MSL2-type" evidence="20">
    <location>
        <begin position="355"/>
        <end position="406"/>
    </location>
</feature>
<evidence type="ECO:0000256" key="11">
    <source>
        <dbReference type="ARBA" id="ARBA00022786"/>
    </source>
</evidence>
<evidence type="ECO:0000256" key="5">
    <source>
        <dbReference type="ARBA" id="ARBA00012483"/>
    </source>
</evidence>
<dbReference type="PROSITE" id="PS52051">
    <property type="entry name" value="CXC_MSL2"/>
    <property type="match status" value="1"/>
</dbReference>
<proteinExistence type="inferred from homology"/>
<name>A0A913ZH00_PATMI</name>
<dbReference type="GO" id="GO:0006974">
    <property type="term" value="P:DNA damage response"/>
    <property type="evidence" value="ECO:0007669"/>
    <property type="project" value="UniProtKB-KW"/>
</dbReference>
<dbReference type="GeneID" id="119723622"/>
<dbReference type="SUPFAM" id="SSF57850">
    <property type="entry name" value="RING/U-box"/>
    <property type="match status" value="1"/>
</dbReference>
<organism evidence="21 22">
    <name type="scientific">Patiria miniata</name>
    <name type="common">Bat star</name>
    <name type="synonym">Asterina miniata</name>
    <dbReference type="NCBI Taxonomy" id="46514"/>
    <lineage>
        <taxon>Eukaryota</taxon>
        <taxon>Metazoa</taxon>
        <taxon>Echinodermata</taxon>
        <taxon>Eleutherozoa</taxon>
        <taxon>Asterozoa</taxon>
        <taxon>Asteroidea</taxon>
        <taxon>Valvatacea</taxon>
        <taxon>Valvatida</taxon>
        <taxon>Asterinidae</taxon>
        <taxon>Patiria</taxon>
    </lineage>
</organism>
<dbReference type="InterPro" id="IPR013083">
    <property type="entry name" value="Znf_RING/FYVE/PHD"/>
</dbReference>
<keyword evidence="8" id="KW-0479">Metal-binding</keyword>
<evidence type="ECO:0000256" key="13">
    <source>
        <dbReference type="ARBA" id="ARBA00022853"/>
    </source>
</evidence>
<dbReference type="AlphaFoldDB" id="A0A913ZH00"/>
<comment type="similarity">
    <text evidence="15 18">Belongs to the MSL2 family.</text>
</comment>
<dbReference type="InterPro" id="IPR017907">
    <property type="entry name" value="Znf_RING_CS"/>
</dbReference>